<proteinExistence type="predicted"/>
<dbReference type="PROSITE" id="PS51257">
    <property type="entry name" value="PROKAR_LIPOPROTEIN"/>
    <property type="match status" value="1"/>
</dbReference>
<sequence>MGIHRGTLLLALTALAALTACASGQVTRLTNDPISQPKVLSLDAPDAPWVVEIQQLLAKRGFTVKRWASTSDVTRAKRPGSVEQFHAASTRYVLVIEGSAPLNWSERCFGGGYKFDHISADLVDTRENQTLLNVNGSGYSEGCPPMSGSIFHDIASAVDDVWTKSGFAS</sequence>
<evidence type="ECO:0000313" key="2">
    <source>
        <dbReference type="EMBL" id="ROO26781.1"/>
    </source>
</evidence>
<dbReference type="AlphaFoldDB" id="A0A423PMQ0"/>
<protein>
    <submittedName>
        <fullName evidence="2">Uncharacterized protein</fullName>
    </submittedName>
</protein>
<evidence type="ECO:0000313" key="3">
    <source>
        <dbReference type="Proteomes" id="UP000285123"/>
    </source>
</evidence>
<dbReference type="Proteomes" id="UP000285123">
    <property type="component" value="Unassembled WGS sequence"/>
</dbReference>
<organism evidence="2 3">
    <name type="scientific">Salinisphaera orenii YIM 95161</name>
    <dbReference type="NCBI Taxonomy" id="1051139"/>
    <lineage>
        <taxon>Bacteria</taxon>
        <taxon>Pseudomonadati</taxon>
        <taxon>Pseudomonadota</taxon>
        <taxon>Gammaproteobacteria</taxon>
        <taxon>Salinisphaerales</taxon>
        <taxon>Salinisphaeraceae</taxon>
        <taxon>Salinisphaera</taxon>
    </lineage>
</organism>
<keyword evidence="1" id="KW-0732">Signal</keyword>
<evidence type="ECO:0000256" key="1">
    <source>
        <dbReference type="SAM" id="SignalP"/>
    </source>
</evidence>
<feature type="signal peptide" evidence="1">
    <location>
        <begin position="1"/>
        <end position="22"/>
    </location>
</feature>
<dbReference type="OrthoDB" id="7107918at2"/>
<name>A0A423PMQ0_9GAMM</name>
<dbReference type="EMBL" id="AYKF01000099">
    <property type="protein sequence ID" value="ROO26781.1"/>
    <property type="molecule type" value="Genomic_DNA"/>
</dbReference>
<comment type="caution">
    <text evidence="2">The sequence shown here is derived from an EMBL/GenBank/DDBJ whole genome shotgun (WGS) entry which is preliminary data.</text>
</comment>
<feature type="chain" id="PRO_5019141586" evidence="1">
    <location>
        <begin position="23"/>
        <end position="169"/>
    </location>
</feature>
<dbReference type="RefSeq" id="WP_123591737.1">
    <property type="nucleotide sequence ID" value="NZ_AYKF01000099.1"/>
</dbReference>
<reference evidence="2 3" key="1">
    <citation type="submission" date="2013-10" db="EMBL/GenBank/DDBJ databases">
        <title>Salinisphaera halophila YIM 95161 Genome Sequencing.</title>
        <authorList>
            <person name="Lai Q."/>
            <person name="Li C."/>
            <person name="Shao Z."/>
        </authorList>
    </citation>
    <scope>NUCLEOTIDE SEQUENCE [LARGE SCALE GENOMIC DNA]</scope>
    <source>
        <strain evidence="2 3">YIM 95161</strain>
    </source>
</reference>
<accession>A0A423PMQ0</accession>
<gene>
    <name evidence="2" type="ORF">SAHL_12475</name>
</gene>